<name>A0A1I7U8N7_9PELO</name>
<sequence>MTSITFLSHFVLVQILEACIPTQQIEAIERAHRAEEAALAQEALIEAQIKAAEIYALTHTTTVTSIITTTTTTTEITTTTTLATTTTTTVYPCSVCTPIYDATCQGVDMPSSSMYCLTADEVPVTYTLGPVASPSLPADTCSTRLACPSGTVARFNVPYTGYIDGNSDGSPTLTYCSESLGSWEADINGSPNSVSDIACQYP</sequence>
<reference evidence="3" key="1">
    <citation type="submission" date="2016-11" db="UniProtKB">
        <authorList>
            <consortium name="WormBaseParasite"/>
        </authorList>
    </citation>
    <scope>IDENTIFICATION</scope>
</reference>
<proteinExistence type="predicted"/>
<dbReference type="AlphaFoldDB" id="A0A1I7U8N7"/>
<dbReference type="Proteomes" id="UP000095282">
    <property type="component" value="Unplaced"/>
</dbReference>
<dbReference type="eggNOG" id="ENOG502TIH5">
    <property type="taxonomic scope" value="Eukaryota"/>
</dbReference>
<organism evidence="2 3">
    <name type="scientific">Caenorhabditis tropicalis</name>
    <dbReference type="NCBI Taxonomy" id="1561998"/>
    <lineage>
        <taxon>Eukaryota</taxon>
        <taxon>Metazoa</taxon>
        <taxon>Ecdysozoa</taxon>
        <taxon>Nematoda</taxon>
        <taxon>Chromadorea</taxon>
        <taxon>Rhabditida</taxon>
        <taxon>Rhabditina</taxon>
        <taxon>Rhabditomorpha</taxon>
        <taxon>Rhabditoidea</taxon>
        <taxon>Rhabditidae</taxon>
        <taxon>Peloderinae</taxon>
        <taxon>Caenorhabditis</taxon>
    </lineage>
</organism>
<feature type="signal peptide" evidence="1">
    <location>
        <begin position="1"/>
        <end position="18"/>
    </location>
</feature>
<dbReference type="PANTHER" id="PTHR47921:SF3">
    <property type="entry name" value="C6 DOMAIN-CONTAINING PROTEIN"/>
    <property type="match status" value="1"/>
</dbReference>
<dbReference type="InterPro" id="IPR005044">
    <property type="entry name" value="DUF282_CAE_spp"/>
</dbReference>
<feature type="chain" id="PRO_5009308574" evidence="1">
    <location>
        <begin position="19"/>
        <end position="202"/>
    </location>
</feature>
<dbReference type="WBParaSite" id="Csp11.Scaffold629.g15978.t1">
    <property type="protein sequence ID" value="Csp11.Scaffold629.g15978.t1"/>
    <property type="gene ID" value="Csp11.Scaffold629.g15978"/>
</dbReference>
<accession>A0A1I7U8N7</accession>
<evidence type="ECO:0000313" key="2">
    <source>
        <dbReference type="Proteomes" id="UP000095282"/>
    </source>
</evidence>
<dbReference type="Pfam" id="PF03380">
    <property type="entry name" value="DUF282"/>
    <property type="match status" value="1"/>
</dbReference>
<dbReference type="PANTHER" id="PTHR47921">
    <property type="entry name" value="PROTEIN CBG14847-RELATED"/>
    <property type="match status" value="1"/>
</dbReference>
<keyword evidence="2" id="KW-1185">Reference proteome</keyword>
<keyword evidence="1" id="KW-0732">Signal</keyword>
<evidence type="ECO:0000313" key="3">
    <source>
        <dbReference type="WBParaSite" id="Csp11.Scaffold629.g15978.t1"/>
    </source>
</evidence>
<protein>
    <submittedName>
        <fullName evidence="3">CUB domain-containing protein</fullName>
    </submittedName>
</protein>
<evidence type="ECO:0000256" key="1">
    <source>
        <dbReference type="SAM" id="SignalP"/>
    </source>
</evidence>